<evidence type="ECO:0000256" key="1">
    <source>
        <dbReference type="ARBA" id="ARBA00010515"/>
    </source>
</evidence>
<dbReference type="InterPro" id="IPR050300">
    <property type="entry name" value="GDXG_lipolytic_enzyme"/>
</dbReference>
<feature type="domain" description="Alpha/beta hydrolase fold-3" evidence="4">
    <location>
        <begin position="70"/>
        <end position="269"/>
    </location>
</feature>
<keyword evidence="2 5" id="KW-0378">Hydrolase</keyword>
<reference evidence="5" key="2">
    <citation type="submission" date="2020-09" db="EMBL/GenBank/DDBJ databases">
        <authorList>
            <person name="Sun Q."/>
            <person name="Zhou Y."/>
        </authorList>
    </citation>
    <scope>NUCLEOTIDE SEQUENCE</scope>
    <source>
        <strain evidence="5">CGMCC 1.15762</strain>
    </source>
</reference>
<evidence type="ECO:0000256" key="2">
    <source>
        <dbReference type="ARBA" id="ARBA00022801"/>
    </source>
</evidence>
<dbReference type="Proteomes" id="UP000617145">
    <property type="component" value="Unassembled WGS sequence"/>
</dbReference>
<dbReference type="Gene3D" id="3.40.50.1820">
    <property type="entry name" value="alpha/beta hydrolase"/>
    <property type="match status" value="1"/>
</dbReference>
<dbReference type="PROSITE" id="PS01173">
    <property type="entry name" value="LIPASE_GDXG_HIS"/>
    <property type="match status" value="1"/>
</dbReference>
<dbReference type="EMBL" id="BMJV01000007">
    <property type="protein sequence ID" value="GGG80816.1"/>
    <property type="molecule type" value="Genomic_DNA"/>
</dbReference>
<dbReference type="PANTHER" id="PTHR48081:SF8">
    <property type="entry name" value="ALPHA_BETA HYDROLASE FOLD-3 DOMAIN-CONTAINING PROTEIN-RELATED"/>
    <property type="match status" value="1"/>
</dbReference>
<dbReference type="InterPro" id="IPR013094">
    <property type="entry name" value="AB_hydrolase_3"/>
</dbReference>
<comment type="caution">
    <text evidence="5">The sequence shown here is derived from an EMBL/GenBank/DDBJ whole genome shotgun (WGS) entry which is preliminary data.</text>
</comment>
<accession>A0A8J2ZML5</accession>
<gene>
    <name evidence="5" type="ORF">GCM10011415_32840</name>
</gene>
<dbReference type="RefSeq" id="WP_188791328.1">
    <property type="nucleotide sequence ID" value="NZ_BMJV01000007.1"/>
</dbReference>
<evidence type="ECO:0000313" key="5">
    <source>
        <dbReference type="EMBL" id="GGG80816.1"/>
    </source>
</evidence>
<dbReference type="PANTHER" id="PTHR48081">
    <property type="entry name" value="AB HYDROLASE SUPERFAMILY PROTEIN C4A8.06C"/>
    <property type="match status" value="1"/>
</dbReference>
<reference evidence="5" key="1">
    <citation type="journal article" date="2014" name="Int. J. Syst. Evol. Microbiol.">
        <title>Complete genome sequence of Corynebacterium casei LMG S-19264T (=DSM 44701T), isolated from a smear-ripened cheese.</title>
        <authorList>
            <consortium name="US DOE Joint Genome Institute (JGI-PGF)"/>
            <person name="Walter F."/>
            <person name="Albersmeier A."/>
            <person name="Kalinowski J."/>
            <person name="Ruckert C."/>
        </authorList>
    </citation>
    <scope>NUCLEOTIDE SEQUENCE</scope>
    <source>
        <strain evidence="5">CGMCC 1.15762</strain>
    </source>
</reference>
<proteinExistence type="inferred from homology"/>
<sequence>MSRRLAALNLLLRTLVKPRLERTAGPQEALRDFDLSSRWLLRRPAGIRHAERPGDLHWISACPCRPDRVILYFHGGGYITGSPYSHEGLIARLSRLSHIEVCAPAYPLAPDSPCPAPFNAAVEAWTRCRELGYLPENIALSGDSAGGGLALSLLGWCCEQGEPPGCAVVFSPWCDLTMTGQSLRDNADTDPYLPVDRMEELVALTLGKAARDDPRISPLYGRFPDCPPVMIHYSATEILADDARRMAARLREFGGDVALREHPDAPHAWPVFDGWIPEARTTLREAARFVQASLGAIRR</sequence>
<dbReference type="Pfam" id="PF07859">
    <property type="entry name" value="Abhydrolase_3"/>
    <property type="match status" value="1"/>
</dbReference>
<dbReference type="SUPFAM" id="SSF53474">
    <property type="entry name" value="alpha/beta-Hydrolases"/>
    <property type="match status" value="1"/>
</dbReference>
<dbReference type="GO" id="GO:0016787">
    <property type="term" value="F:hydrolase activity"/>
    <property type="evidence" value="ECO:0007669"/>
    <property type="project" value="UniProtKB-KW"/>
</dbReference>
<feature type="active site" evidence="3">
    <location>
        <position position="144"/>
    </location>
</feature>
<dbReference type="InterPro" id="IPR033140">
    <property type="entry name" value="Lipase_GDXG_put_SER_AS"/>
</dbReference>
<organism evidence="5 6">
    <name type="scientific">Salipiger pallidus</name>
    <dbReference type="NCBI Taxonomy" id="1775170"/>
    <lineage>
        <taxon>Bacteria</taxon>
        <taxon>Pseudomonadati</taxon>
        <taxon>Pseudomonadota</taxon>
        <taxon>Alphaproteobacteria</taxon>
        <taxon>Rhodobacterales</taxon>
        <taxon>Roseobacteraceae</taxon>
        <taxon>Salipiger</taxon>
    </lineage>
</organism>
<name>A0A8J2ZML5_9RHOB</name>
<comment type="similarity">
    <text evidence="1">Belongs to the 'GDXG' lipolytic enzyme family.</text>
</comment>
<dbReference type="AlphaFoldDB" id="A0A8J2ZML5"/>
<dbReference type="PROSITE" id="PS01174">
    <property type="entry name" value="LIPASE_GDXG_SER"/>
    <property type="match status" value="1"/>
</dbReference>
<protein>
    <submittedName>
        <fullName evidence="5">Hydrolase</fullName>
    </submittedName>
</protein>
<keyword evidence="6" id="KW-1185">Reference proteome</keyword>
<evidence type="ECO:0000313" key="6">
    <source>
        <dbReference type="Proteomes" id="UP000617145"/>
    </source>
</evidence>
<dbReference type="InterPro" id="IPR029058">
    <property type="entry name" value="AB_hydrolase_fold"/>
</dbReference>
<evidence type="ECO:0000256" key="3">
    <source>
        <dbReference type="PROSITE-ProRule" id="PRU10038"/>
    </source>
</evidence>
<evidence type="ECO:0000259" key="4">
    <source>
        <dbReference type="Pfam" id="PF07859"/>
    </source>
</evidence>
<dbReference type="InterPro" id="IPR002168">
    <property type="entry name" value="Lipase_GDXG_HIS_AS"/>
</dbReference>